<reference evidence="1 2" key="2">
    <citation type="journal article" date="2022" name="Mol. Ecol. Resour.">
        <title>The genomes of chicory, endive, great burdock and yacon provide insights into Asteraceae paleo-polyploidization history and plant inulin production.</title>
        <authorList>
            <person name="Fan W."/>
            <person name="Wang S."/>
            <person name="Wang H."/>
            <person name="Wang A."/>
            <person name="Jiang F."/>
            <person name="Liu H."/>
            <person name="Zhao H."/>
            <person name="Xu D."/>
            <person name="Zhang Y."/>
        </authorList>
    </citation>
    <scope>NUCLEOTIDE SEQUENCE [LARGE SCALE GENOMIC DNA]</scope>
    <source>
        <strain evidence="2">cv. Niubang</strain>
    </source>
</reference>
<reference evidence="2" key="1">
    <citation type="journal article" date="2022" name="Mol. Ecol. Resour.">
        <title>The genomes of chicory, endive, great burdock and yacon provide insights into Asteraceae palaeo-polyploidization history and plant inulin production.</title>
        <authorList>
            <person name="Fan W."/>
            <person name="Wang S."/>
            <person name="Wang H."/>
            <person name="Wang A."/>
            <person name="Jiang F."/>
            <person name="Liu H."/>
            <person name="Zhao H."/>
            <person name="Xu D."/>
            <person name="Zhang Y."/>
        </authorList>
    </citation>
    <scope>NUCLEOTIDE SEQUENCE [LARGE SCALE GENOMIC DNA]</scope>
    <source>
        <strain evidence="2">cv. Niubang</strain>
    </source>
</reference>
<name>A0ACB8ZHU1_ARCLA</name>
<sequence>MTIYDLMTSTGAHTYLNFSVYVCILSLEHNLLLSTNDDNSTLKITDFGFARSLQPRGLAETLCGLPLYMAPEIMQLHKYDAKALLAVTIENTIHTKQSNSGLSILYHYQVDEYMGFVENVVGFYSKVVHLLRFLLVEAPSLILNPPFSITNSDRYRLGTYIDLIDNRHSHSRSQRGGVLFSILQHEIEMYLTLHAL</sequence>
<evidence type="ECO:0000313" key="1">
    <source>
        <dbReference type="EMBL" id="KAI3697296.1"/>
    </source>
</evidence>
<dbReference type="EMBL" id="CM042056">
    <property type="protein sequence ID" value="KAI3697296.1"/>
    <property type="molecule type" value="Genomic_DNA"/>
</dbReference>
<dbReference type="Proteomes" id="UP001055879">
    <property type="component" value="Linkage Group LG10"/>
</dbReference>
<proteinExistence type="predicted"/>
<comment type="caution">
    <text evidence="1">The sequence shown here is derived from an EMBL/GenBank/DDBJ whole genome shotgun (WGS) entry which is preliminary data.</text>
</comment>
<accession>A0ACB8ZHU1</accession>
<organism evidence="1 2">
    <name type="scientific">Arctium lappa</name>
    <name type="common">Greater burdock</name>
    <name type="synonym">Lappa major</name>
    <dbReference type="NCBI Taxonomy" id="4217"/>
    <lineage>
        <taxon>Eukaryota</taxon>
        <taxon>Viridiplantae</taxon>
        <taxon>Streptophyta</taxon>
        <taxon>Embryophyta</taxon>
        <taxon>Tracheophyta</taxon>
        <taxon>Spermatophyta</taxon>
        <taxon>Magnoliopsida</taxon>
        <taxon>eudicotyledons</taxon>
        <taxon>Gunneridae</taxon>
        <taxon>Pentapetalae</taxon>
        <taxon>asterids</taxon>
        <taxon>campanulids</taxon>
        <taxon>Asterales</taxon>
        <taxon>Asteraceae</taxon>
        <taxon>Carduoideae</taxon>
        <taxon>Cardueae</taxon>
        <taxon>Arctiinae</taxon>
        <taxon>Arctium</taxon>
    </lineage>
</organism>
<evidence type="ECO:0000313" key="2">
    <source>
        <dbReference type="Proteomes" id="UP001055879"/>
    </source>
</evidence>
<keyword evidence="2" id="KW-1185">Reference proteome</keyword>
<protein>
    <submittedName>
        <fullName evidence="1">Uncharacterized protein</fullName>
    </submittedName>
</protein>
<gene>
    <name evidence="1" type="ORF">L6452_30216</name>
</gene>